<name>A0A8J2M8S1_9BILA</name>
<comment type="caution">
    <text evidence="4">The sequence shown here is derived from an EMBL/GenBank/DDBJ whole genome shotgun (WGS) entry which is preliminary data.</text>
</comment>
<dbReference type="Gene3D" id="3.40.50.1240">
    <property type="entry name" value="Phosphoglycerate mutase-like"/>
    <property type="match status" value="1"/>
</dbReference>
<evidence type="ECO:0000256" key="1">
    <source>
        <dbReference type="ARBA" id="ARBA00000032"/>
    </source>
</evidence>
<dbReference type="OrthoDB" id="258392at2759"/>
<feature type="signal peptide" evidence="3">
    <location>
        <begin position="1"/>
        <end position="15"/>
    </location>
</feature>
<evidence type="ECO:0000313" key="5">
    <source>
        <dbReference type="Proteomes" id="UP000746747"/>
    </source>
</evidence>
<organism evidence="4 5">
    <name type="scientific">Cercopithifilaria johnstoni</name>
    <dbReference type="NCBI Taxonomy" id="2874296"/>
    <lineage>
        <taxon>Eukaryota</taxon>
        <taxon>Metazoa</taxon>
        <taxon>Ecdysozoa</taxon>
        <taxon>Nematoda</taxon>
        <taxon>Chromadorea</taxon>
        <taxon>Rhabditida</taxon>
        <taxon>Spirurina</taxon>
        <taxon>Spiruromorpha</taxon>
        <taxon>Filarioidea</taxon>
        <taxon>Onchocercidae</taxon>
        <taxon>Cercopithifilaria</taxon>
    </lineage>
</organism>
<dbReference type="InterPro" id="IPR033379">
    <property type="entry name" value="Acid_Pase_AS"/>
</dbReference>
<keyword evidence="5" id="KW-1185">Reference proteome</keyword>
<dbReference type="AlphaFoldDB" id="A0A8J2M8S1"/>
<dbReference type="PROSITE" id="PS00616">
    <property type="entry name" value="HIS_ACID_PHOSPHAT_1"/>
    <property type="match status" value="1"/>
</dbReference>
<evidence type="ECO:0000313" key="4">
    <source>
        <dbReference type="EMBL" id="CAG9537843.1"/>
    </source>
</evidence>
<dbReference type="Pfam" id="PF00328">
    <property type="entry name" value="His_Phos_2"/>
    <property type="match status" value="1"/>
</dbReference>
<sequence>MQNILILLITSGCFAEGLMNSIAFTGEWNETETANLTDFSIGKTSMQQELPELLFVYIIWRHGDRGPLAIYPNDPHKESVWPNGIGELTEIGMQQLFKVGTRLYQQYINCTPPFLSRNYHNREIYIRSTDVNRTITSAMAVLAGMFPNGIAGKDYPRESDKINWPHGWVPIPVHTVELKYDHIANPFHHCTRAQILENEGYQSNDFRNIIVKYQDLLAYLSNVTGYQKFQLDERLNFILDILTVERFHNLKLPEWFTTNIEKEMQILLREMRKYQFGNAKYFGSNSRLIRLRGGAILNGIVDKLRRKWECLNSDRTKCAWYKHIKFYGLSAHDVTISALLVALGPNFENMDIYNPQYGATVSFELYQFNNQPYIKVCYLNYLIEELL</sequence>
<dbReference type="InterPro" id="IPR050645">
    <property type="entry name" value="Histidine_acid_phosphatase"/>
</dbReference>
<dbReference type="PANTHER" id="PTHR11567">
    <property type="entry name" value="ACID PHOSPHATASE-RELATED"/>
    <property type="match status" value="1"/>
</dbReference>
<dbReference type="SUPFAM" id="SSF53254">
    <property type="entry name" value="Phosphoglycerate mutase-like"/>
    <property type="match status" value="1"/>
</dbReference>
<dbReference type="GO" id="GO:0003993">
    <property type="term" value="F:acid phosphatase activity"/>
    <property type="evidence" value="ECO:0007669"/>
    <property type="project" value="UniProtKB-EC"/>
</dbReference>
<proteinExistence type="inferred from homology"/>
<protein>
    <submittedName>
        <fullName evidence="4">Uncharacterized protein</fullName>
    </submittedName>
</protein>
<dbReference type="Proteomes" id="UP000746747">
    <property type="component" value="Unassembled WGS sequence"/>
</dbReference>
<dbReference type="PANTHER" id="PTHR11567:SF198">
    <property type="entry name" value="HISTIDINE ACID PHOSPHATASE"/>
    <property type="match status" value="1"/>
</dbReference>
<evidence type="ECO:0000256" key="2">
    <source>
        <dbReference type="ARBA" id="ARBA00005375"/>
    </source>
</evidence>
<gene>
    <name evidence="4" type="ORF">CJOHNSTONI_LOCUS7606</name>
</gene>
<comment type="catalytic activity">
    <reaction evidence="1">
        <text>a phosphate monoester + H2O = an alcohol + phosphate</text>
        <dbReference type="Rhea" id="RHEA:15017"/>
        <dbReference type="ChEBI" id="CHEBI:15377"/>
        <dbReference type="ChEBI" id="CHEBI:30879"/>
        <dbReference type="ChEBI" id="CHEBI:43474"/>
        <dbReference type="ChEBI" id="CHEBI:67140"/>
        <dbReference type="EC" id="3.1.3.2"/>
    </reaction>
</comment>
<dbReference type="InterPro" id="IPR029033">
    <property type="entry name" value="His_PPase_superfam"/>
</dbReference>
<keyword evidence="3" id="KW-0732">Signal</keyword>
<accession>A0A8J2M8S1</accession>
<reference evidence="4" key="1">
    <citation type="submission" date="2021-09" db="EMBL/GenBank/DDBJ databases">
        <authorList>
            <consortium name="Pathogen Informatics"/>
        </authorList>
    </citation>
    <scope>NUCLEOTIDE SEQUENCE</scope>
</reference>
<feature type="chain" id="PRO_5035148978" evidence="3">
    <location>
        <begin position="16"/>
        <end position="387"/>
    </location>
</feature>
<dbReference type="InterPro" id="IPR000560">
    <property type="entry name" value="His_Pase_clade-2"/>
</dbReference>
<dbReference type="CDD" id="cd07061">
    <property type="entry name" value="HP_HAP_like"/>
    <property type="match status" value="1"/>
</dbReference>
<dbReference type="EMBL" id="CAKAEH010001592">
    <property type="protein sequence ID" value="CAG9537843.1"/>
    <property type="molecule type" value="Genomic_DNA"/>
</dbReference>
<comment type="similarity">
    <text evidence="2">Belongs to the histidine acid phosphatase family.</text>
</comment>
<evidence type="ECO:0000256" key="3">
    <source>
        <dbReference type="SAM" id="SignalP"/>
    </source>
</evidence>